<proteinExistence type="predicted"/>
<dbReference type="AlphaFoldDB" id="A0A832ZV56"/>
<dbReference type="Proteomes" id="UP000608579">
    <property type="component" value="Unassembled WGS sequence"/>
</dbReference>
<keyword evidence="1" id="KW-1133">Transmembrane helix</keyword>
<evidence type="ECO:0000313" key="3">
    <source>
        <dbReference type="Proteomes" id="UP000608579"/>
    </source>
</evidence>
<accession>A0A832ZV56</accession>
<keyword evidence="1" id="KW-0472">Membrane</keyword>
<reference evidence="2" key="1">
    <citation type="journal article" date="2020" name="ISME J.">
        <title>Gammaproteobacteria mediating utilization of methyl-, sulfur- and petroleum organic compounds in deep ocean hydrothermal plumes.</title>
        <authorList>
            <person name="Zhou Z."/>
            <person name="Liu Y."/>
            <person name="Pan J."/>
            <person name="Cron B.R."/>
            <person name="Toner B.M."/>
            <person name="Anantharaman K."/>
            <person name="Breier J.A."/>
            <person name="Dick G.J."/>
            <person name="Li M."/>
        </authorList>
    </citation>
    <scope>NUCLEOTIDE SEQUENCE</scope>
    <source>
        <strain evidence="2">SZUA-1515</strain>
    </source>
</reference>
<protein>
    <recommendedName>
        <fullName evidence="4">Type IV pilin</fullName>
    </recommendedName>
</protein>
<evidence type="ECO:0008006" key="4">
    <source>
        <dbReference type="Google" id="ProtNLM"/>
    </source>
</evidence>
<gene>
    <name evidence="2" type="ORF">EYH45_01115</name>
</gene>
<comment type="caution">
    <text evidence="2">The sequence shown here is derived from an EMBL/GenBank/DDBJ whole genome shotgun (WGS) entry which is preliminary data.</text>
</comment>
<organism evidence="2 3">
    <name type="scientific">Caldiarchaeum subterraneum</name>
    <dbReference type="NCBI Taxonomy" id="311458"/>
    <lineage>
        <taxon>Archaea</taxon>
        <taxon>Nitrososphaerota</taxon>
        <taxon>Candidatus Caldarchaeales</taxon>
        <taxon>Candidatus Caldarchaeaceae</taxon>
        <taxon>Candidatus Caldarchaeum</taxon>
    </lineage>
</organism>
<keyword evidence="1" id="KW-0812">Transmembrane</keyword>
<sequence length="163" mass="17711">MRVKFKGGGEGLSSVVALAILLSIVLALAIFVSGWGTSLIPVFTRFEEIKVQGTWQDIEDGESSFLMVIFNSGNLDLRVERVFLNGRLVVDLSSNPVELKVGEKKVCVLFPPDAQVTRGKVYNIDLNTARGNYFRATVVARFTAPGSTPASFECYPIGTAGTY</sequence>
<evidence type="ECO:0000313" key="2">
    <source>
        <dbReference type="EMBL" id="HIQ29143.1"/>
    </source>
</evidence>
<dbReference type="EMBL" id="DQVM01000024">
    <property type="protein sequence ID" value="HIQ29143.1"/>
    <property type="molecule type" value="Genomic_DNA"/>
</dbReference>
<evidence type="ECO:0000256" key="1">
    <source>
        <dbReference type="SAM" id="Phobius"/>
    </source>
</evidence>
<feature type="transmembrane region" description="Helical" evidence="1">
    <location>
        <begin position="12"/>
        <end position="35"/>
    </location>
</feature>
<name>A0A832ZV56_CALS0</name>